<gene>
    <name evidence="2" type="ORF">CVO76_14705</name>
</gene>
<sequence length="75" mass="8277">MKQSMVLKALAMLVLYVVIWGTVGYLGGGWEDARRYGLIAGPIFALFTAIPFILKARRNRVNSGGPGDPRGKRKR</sequence>
<evidence type="ECO:0000313" key="2">
    <source>
        <dbReference type="EMBL" id="AUZ88753.1"/>
    </source>
</evidence>
<name>A0A2L0UHP1_9MICC</name>
<dbReference type="RefSeq" id="WP_208739933.1">
    <property type="nucleotide sequence ID" value="NZ_CP024915.1"/>
</dbReference>
<feature type="transmembrane region" description="Helical" evidence="1">
    <location>
        <begin position="9"/>
        <end position="30"/>
    </location>
</feature>
<accession>A0A2L0UHP1</accession>
<protein>
    <submittedName>
        <fullName evidence="2">Uncharacterized protein</fullName>
    </submittedName>
</protein>
<dbReference type="EMBL" id="CP024915">
    <property type="protein sequence ID" value="AUZ88753.1"/>
    <property type="molecule type" value="Genomic_DNA"/>
</dbReference>
<evidence type="ECO:0000313" key="3">
    <source>
        <dbReference type="Proteomes" id="UP000239187"/>
    </source>
</evidence>
<proteinExistence type="predicted"/>
<keyword evidence="1" id="KW-1133">Transmembrane helix</keyword>
<dbReference type="AlphaFoldDB" id="A0A2L0UHP1"/>
<keyword evidence="1" id="KW-0472">Membrane</keyword>
<keyword evidence="1" id="KW-0812">Transmembrane</keyword>
<reference evidence="2 3" key="1">
    <citation type="submission" date="2017-11" db="EMBL/GenBank/DDBJ databases">
        <title>Draft genome of Arthrobacter agilis strain UMCV2, a plant growth-promoting rhizobacterium and biocontrol capacity of phytopathogenic fungi.</title>
        <authorList>
            <person name="Martinez-Camara R."/>
            <person name="Santoyo G."/>
            <person name="Moreno-Hagelsieb G."/>
            <person name="Valencia-Cantero E."/>
        </authorList>
    </citation>
    <scope>NUCLEOTIDE SEQUENCE [LARGE SCALE GENOMIC DNA]</scope>
    <source>
        <strain evidence="2 3">UMCV2</strain>
    </source>
</reference>
<dbReference type="Proteomes" id="UP000239187">
    <property type="component" value="Chromosome"/>
</dbReference>
<evidence type="ECO:0000256" key="1">
    <source>
        <dbReference type="SAM" id="Phobius"/>
    </source>
</evidence>
<organism evidence="2 3">
    <name type="scientific">Arthrobacter agilis</name>
    <dbReference type="NCBI Taxonomy" id="37921"/>
    <lineage>
        <taxon>Bacteria</taxon>
        <taxon>Bacillati</taxon>
        <taxon>Actinomycetota</taxon>
        <taxon>Actinomycetes</taxon>
        <taxon>Micrococcales</taxon>
        <taxon>Micrococcaceae</taxon>
        <taxon>Arthrobacter</taxon>
    </lineage>
</organism>
<feature type="transmembrane region" description="Helical" evidence="1">
    <location>
        <begin position="36"/>
        <end position="54"/>
    </location>
</feature>